<protein>
    <submittedName>
        <fullName evidence="2">Uncharacterized protein</fullName>
    </submittedName>
</protein>
<dbReference type="AlphaFoldDB" id="A0A6C0EPD5"/>
<sequence>MTTSENCGDNTIEYYFVGNEEDIKQENIFKYFDPNYIPLNNILLSYYMTVNPHSENQDFVNIITKLNNVKNGYNNYNIYPIFILVIIIIIAIVVMLLRFLYINLYHMYSYILIFTILLLIVIGSIWFLYINNQTL</sequence>
<feature type="transmembrane region" description="Helical" evidence="1">
    <location>
        <begin position="78"/>
        <end position="101"/>
    </location>
</feature>
<proteinExistence type="predicted"/>
<evidence type="ECO:0000256" key="1">
    <source>
        <dbReference type="SAM" id="Phobius"/>
    </source>
</evidence>
<keyword evidence="1" id="KW-1133">Transmembrane helix</keyword>
<feature type="transmembrane region" description="Helical" evidence="1">
    <location>
        <begin position="108"/>
        <end position="129"/>
    </location>
</feature>
<accession>A0A6C0EPD5</accession>
<name>A0A6C0EPD5_9ZZZZ</name>
<organism evidence="2">
    <name type="scientific">viral metagenome</name>
    <dbReference type="NCBI Taxonomy" id="1070528"/>
    <lineage>
        <taxon>unclassified sequences</taxon>
        <taxon>metagenomes</taxon>
        <taxon>organismal metagenomes</taxon>
    </lineage>
</organism>
<reference evidence="2" key="1">
    <citation type="journal article" date="2020" name="Nature">
        <title>Giant virus diversity and host interactions through global metagenomics.</title>
        <authorList>
            <person name="Schulz F."/>
            <person name="Roux S."/>
            <person name="Paez-Espino D."/>
            <person name="Jungbluth S."/>
            <person name="Walsh D.A."/>
            <person name="Denef V.J."/>
            <person name="McMahon K.D."/>
            <person name="Konstantinidis K.T."/>
            <person name="Eloe-Fadrosh E.A."/>
            <person name="Kyrpides N.C."/>
            <person name="Woyke T."/>
        </authorList>
    </citation>
    <scope>NUCLEOTIDE SEQUENCE</scope>
    <source>
        <strain evidence="2">GVMAG-M-3300009151-35</strain>
    </source>
</reference>
<dbReference type="EMBL" id="MN738902">
    <property type="protein sequence ID" value="QHT30562.1"/>
    <property type="molecule type" value="Genomic_DNA"/>
</dbReference>
<keyword evidence="1" id="KW-0472">Membrane</keyword>
<evidence type="ECO:0000313" key="2">
    <source>
        <dbReference type="EMBL" id="QHT30562.1"/>
    </source>
</evidence>
<keyword evidence="1" id="KW-0812">Transmembrane</keyword>